<protein>
    <recommendedName>
        <fullName evidence="5">Heparinase</fullName>
    </recommendedName>
</protein>
<dbReference type="InterPro" id="IPR058849">
    <property type="entry name" value="Ulvan_lyase_2nd"/>
</dbReference>
<dbReference type="EMBL" id="WKJH01000018">
    <property type="protein sequence ID" value="MRX64790.1"/>
    <property type="molecule type" value="Genomic_DNA"/>
</dbReference>
<dbReference type="InterPro" id="IPR058848">
    <property type="entry name" value="Ulvan_lyase_C"/>
</dbReference>
<dbReference type="Pfam" id="PF26377">
    <property type="entry name" value="Ulvan_lyase_2nd"/>
    <property type="match status" value="1"/>
</dbReference>
<organism evidence="3 4">
    <name type="scientific">Maribacter luteus</name>
    <dbReference type="NCBI Taxonomy" id="2594478"/>
    <lineage>
        <taxon>Bacteria</taxon>
        <taxon>Pseudomonadati</taxon>
        <taxon>Bacteroidota</taxon>
        <taxon>Flavobacteriia</taxon>
        <taxon>Flavobacteriales</taxon>
        <taxon>Flavobacteriaceae</taxon>
        <taxon>Maribacter</taxon>
    </lineage>
</organism>
<accession>A0A6I2MQR7</accession>
<gene>
    <name evidence="3" type="ORF">GJ691_11495</name>
</gene>
<reference evidence="3 4" key="1">
    <citation type="submission" date="2019-11" db="EMBL/GenBank/DDBJ databases">
        <title>Maribacter lutea sp. nov., a marine bacterium isolated from intertidal sand.</title>
        <authorList>
            <person name="Liu A."/>
        </authorList>
    </citation>
    <scope>NUCLEOTIDE SEQUENCE [LARGE SCALE GENOMIC DNA]</scope>
    <source>
        <strain evidence="3 4">RZ05</strain>
    </source>
</reference>
<dbReference type="InterPro" id="IPR008929">
    <property type="entry name" value="Chondroitin_lyas"/>
</dbReference>
<evidence type="ECO:0008006" key="5">
    <source>
        <dbReference type="Google" id="ProtNLM"/>
    </source>
</evidence>
<dbReference type="AlphaFoldDB" id="A0A6I2MQR7"/>
<keyword evidence="4" id="KW-1185">Reference proteome</keyword>
<dbReference type="RefSeq" id="WP_179955107.1">
    <property type="nucleotide sequence ID" value="NZ_WKJH01000018.1"/>
</dbReference>
<sequence length="858" mass="98108">MSLVCFLCCYISLFSQSVERPSIWVKQADKAIVLQRIEDHSEIKAYYKQFAERVEKDLSAYQKDKKEYLYRLPWNLRQRQGTHFPPFQTFTDFDGRSREQQIVLMHYLQTAIDCGVLYFLTDEKPYAEYAASVLHNVTNGLLALPSPQEKHNAGWLYTKDHLREAREIGAQLPIIYDFVHPYLKNKGNVYDLGQNAMVPFNFKDGQKVFRTYVKLALERGIIDCNWPVLESPSLVGNILALDDDEERNSLLPYFLTQNTKHQDALAKVAAHYLDYDGDWPESINYANGVNTFLTYLMTLLTKYDPSLHLGQKYPQILEALPKPYYLTYPNKTETILFGDGHRKYNPNYQAYETAYYLAKLESQEKYRKIYGSLINSAIARGDYIRFKLGFRNYGARHYNEPTKLLWFEPSIDGSIKDYPLPVTDELPFAGIVLQRNLSETNKPADALMGFVGGGHYVHGHATGMFLELYGKGFVLGNKSGRSRYRSEIHENYYRLFASNNTVIVNGSSEGKGGWAGLQINTVQKIVTEPKPKTEAISPMNSFSMTRFVDDKGDNAEAIQERTLGIVRTSPKTGYYIDVFRSKSSLPNQFHDYIYHNIGESLSLTSHTRPLVLKPDNERFSNSKNKPWTNNKKARHPGWHYFKFIETSNIHSENVTATFSATKLDPKPIKMKAFVLGANKREYTKVMAPPSTEGPIPYRESQTPTLVIRQIGEAWNNPFAVVYEPIKGNKGSITSVHKLEQNGIFKGFEICSKVNNKNLKQFVIIQDSSNSEFTDLDKEISFIGRYAVITLDNENSLHSIYMGDGSSLKYKDTNIISNTGESTAVFIDYKQDIPKVKTTKSITLKNDAFKTKIYKPTQE</sequence>
<dbReference type="Pfam" id="PF26374">
    <property type="entry name" value="Ulvan_lyaseC"/>
    <property type="match status" value="1"/>
</dbReference>
<evidence type="ECO:0000313" key="4">
    <source>
        <dbReference type="Proteomes" id="UP000443153"/>
    </source>
</evidence>
<name>A0A6I2MQR7_9FLAO</name>
<evidence type="ECO:0000259" key="1">
    <source>
        <dbReference type="Pfam" id="PF26374"/>
    </source>
</evidence>
<dbReference type="Proteomes" id="UP000443153">
    <property type="component" value="Unassembled WGS sequence"/>
</dbReference>
<proteinExistence type="predicted"/>
<dbReference type="Gene3D" id="2.70.98.70">
    <property type="match status" value="1"/>
</dbReference>
<feature type="domain" description="Endo-acting ulvan lyase 2nd" evidence="2">
    <location>
        <begin position="277"/>
        <end position="415"/>
    </location>
</feature>
<evidence type="ECO:0000259" key="2">
    <source>
        <dbReference type="Pfam" id="PF26377"/>
    </source>
</evidence>
<feature type="domain" description="Endo-acting ulvan lyase C-terminal" evidence="1">
    <location>
        <begin position="732"/>
        <end position="823"/>
    </location>
</feature>
<comment type="caution">
    <text evidence="3">The sequence shown here is derived from an EMBL/GenBank/DDBJ whole genome shotgun (WGS) entry which is preliminary data.</text>
</comment>
<dbReference type="Gene3D" id="1.50.10.100">
    <property type="entry name" value="Chondroitin AC/alginate lyase"/>
    <property type="match status" value="1"/>
</dbReference>
<evidence type="ECO:0000313" key="3">
    <source>
        <dbReference type="EMBL" id="MRX64790.1"/>
    </source>
</evidence>